<name>B7K2H0_RIPO1</name>
<dbReference type="AlphaFoldDB" id="B7K2H0"/>
<dbReference type="Gene3D" id="3.90.79.10">
    <property type="entry name" value="Nucleoside Triphosphate Pyrophosphohydrolase"/>
    <property type="match status" value="1"/>
</dbReference>
<keyword evidence="2" id="KW-1185">Reference proteome</keyword>
<evidence type="ECO:0000313" key="2">
    <source>
        <dbReference type="Proteomes" id="UP000008204"/>
    </source>
</evidence>
<dbReference type="RefSeq" id="WP_012595631.1">
    <property type="nucleotide sequence ID" value="NC_011726.1"/>
</dbReference>
<dbReference type="KEGG" id="cyp:PCC8801_2350"/>
<dbReference type="Proteomes" id="UP000008204">
    <property type="component" value="Chromosome"/>
</dbReference>
<evidence type="ECO:0000313" key="1">
    <source>
        <dbReference type="EMBL" id="ACK66363.1"/>
    </source>
</evidence>
<dbReference type="SUPFAM" id="SSF55811">
    <property type="entry name" value="Nudix"/>
    <property type="match status" value="1"/>
</dbReference>
<accession>B7K2H0</accession>
<dbReference type="OrthoDB" id="453003at2"/>
<dbReference type="HOGENOM" id="CLU_1494609_0_0_3"/>
<dbReference type="GO" id="GO:0016787">
    <property type="term" value="F:hydrolase activity"/>
    <property type="evidence" value="ECO:0007669"/>
    <property type="project" value="UniProtKB-KW"/>
</dbReference>
<keyword evidence="1" id="KW-0378">Hydrolase</keyword>
<proteinExistence type="predicted"/>
<reference evidence="2" key="1">
    <citation type="journal article" date="2011" name="MBio">
        <title>Novel metabolic attributes of the genus Cyanothece, comprising a group of unicellular nitrogen-fixing Cyanobacteria.</title>
        <authorList>
            <person name="Bandyopadhyay A."/>
            <person name="Elvitigala T."/>
            <person name="Welsh E."/>
            <person name="Stockel J."/>
            <person name="Liberton M."/>
            <person name="Min H."/>
            <person name="Sherman L.A."/>
            <person name="Pakrasi H.B."/>
        </authorList>
    </citation>
    <scope>NUCLEOTIDE SEQUENCE [LARGE SCALE GENOMIC DNA]</scope>
    <source>
        <strain evidence="2">PCC 8801</strain>
    </source>
</reference>
<organism evidence="1 2">
    <name type="scientific">Rippkaea orientalis (strain PCC 8801 / RF-1)</name>
    <name type="common">Cyanothece sp. (strain PCC 8801)</name>
    <dbReference type="NCBI Taxonomy" id="41431"/>
    <lineage>
        <taxon>Bacteria</taxon>
        <taxon>Bacillati</taxon>
        <taxon>Cyanobacteriota</taxon>
        <taxon>Cyanophyceae</taxon>
        <taxon>Oscillatoriophycideae</taxon>
        <taxon>Chroococcales</taxon>
        <taxon>Aphanothecaceae</taxon>
        <taxon>Rippkaea</taxon>
        <taxon>Rippkaea orientalis</taxon>
    </lineage>
</organism>
<sequence length="186" mass="21037">MLSNTPWKILTRLVEIRSPWLTLIGEKLEDNHQQILEYWRVEKADSVIIMTTQNNHFIFPPPSYRPGLGEITLDFPGGRVPDDKTPLEAIGAILKRELGIEEKEIDSLTPMNSKGWAINSSFSNQKLYGFVAIISPEASINPEKLGANYPITEEGITQLLKELTCLQCRGILLEWLRTYSANQGIK</sequence>
<dbReference type="EMBL" id="CP001287">
    <property type="protein sequence ID" value="ACK66363.1"/>
    <property type="molecule type" value="Genomic_DNA"/>
</dbReference>
<gene>
    <name evidence="1" type="ordered locus">PCC8801_2350</name>
</gene>
<dbReference type="eggNOG" id="COG0494">
    <property type="taxonomic scope" value="Bacteria"/>
</dbReference>
<dbReference type="STRING" id="41431.PCC8801_2350"/>
<protein>
    <submittedName>
        <fullName evidence="1">Hydrolase, NUDIX family, putative</fullName>
    </submittedName>
</protein>
<dbReference type="InterPro" id="IPR015797">
    <property type="entry name" value="NUDIX_hydrolase-like_dom_sf"/>
</dbReference>